<evidence type="ECO:0000313" key="6">
    <source>
        <dbReference type="EMBL" id="TRX74792.1"/>
    </source>
</evidence>
<keyword evidence="4" id="KW-0804">Transcription</keyword>
<dbReference type="InterPro" id="IPR036390">
    <property type="entry name" value="WH_DNA-bd_sf"/>
</dbReference>
<dbReference type="RefSeq" id="WP_143488094.1">
    <property type="nucleotide sequence ID" value="NZ_VJOY01000006.1"/>
</dbReference>
<dbReference type="FunFam" id="1.10.10.10:FF:000001">
    <property type="entry name" value="LysR family transcriptional regulator"/>
    <property type="match status" value="1"/>
</dbReference>
<dbReference type="Pfam" id="PF03466">
    <property type="entry name" value="LysR_substrate"/>
    <property type="match status" value="1"/>
</dbReference>
<accession>A0A553GZ97</accession>
<dbReference type="InterPro" id="IPR005119">
    <property type="entry name" value="LysR_subst-bd"/>
</dbReference>
<dbReference type="Gene3D" id="3.40.190.290">
    <property type="match status" value="1"/>
</dbReference>
<dbReference type="PANTHER" id="PTHR30126">
    <property type="entry name" value="HTH-TYPE TRANSCRIPTIONAL REGULATOR"/>
    <property type="match status" value="1"/>
</dbReference>
<dbReference type="GO" id="GO:0003700">
    <property type="term" value="F:DNA-binding transcription factor activity"/>
    <property type="evidence" value="ECO:0007669"/>
    <property type="project" value="InterPro"/>
</dbReference>
<gene>
    <name evidence="6" type="ORF">FM069_09640</name>
</gene>
<comment type="caution">
    <text evidence="6">The sequence shown here is derived from an EMBL/GenBank/DDBJ whole genome shotgun (WGS) entry which is preliminary data.</text>
</comment>
<evidence type="ECO:0000259" key="5">
    <source>
        <dbReference type="PROSITE" id="PS50931"/>
    </source>
</evidence>
<feature type="domain" description="HTH lysR-type" evidence="5">
    <location>
        <begin position="1"/>
        <end position="58"/>
    </location>
</feature>
<comment type="similarity">
    <text evidence="1">Belongs to the LysR transcriptional regulatory family.</text>
</comment>
<evidence type="ECO:0000313" key="7">
    <source>
        <dbReference type="Proteomes" id="UP000315235"/>
    </source>
</evidence>
<dbReference type="SUPFAM" id="SSF46785">
    <property type="entry name" value="Winged helix' DNA-binding domain"/>
    <property type="match status" value="1"/>
</dbReference>
<name>A0A553GZ97_9PSED</name>
<dbReference type="PRINTS" id="PR00039">
    <property type="entry name" value="HTHLYSR"/>
</dbReference>
<dbReference type="GO" id="GO:0000976">
    <property type="term" value="F:transcription cis-regulatory region binding"/>
    <property type="evidence" value="ECO:0007669"/>
    <property type="project" value="TreeGrafter"/>
</dbReference>
<dbReference type="PANTHER" id="PTHR30126:SF40">
    <property type="entry name" value="HTH-TYPE TRANSCRIPTIONAL REGULATOR GLTR"/>
    <property type="match status" value="1"/>
</dbReference>
<evidence type="ECO:0000256" key="3">
    <source>
        <dbReference type="ARBA" id="ARBA00023125"/>
    </source>
</evidence>
<keyword evidence="3" id="KW-0238">DNA-binding</keyword>
<evidence type="ECO:0000256" key="2">
    <source>
        <dbReference type="ARBA" id="ARBA00023015"/>
    </source>
</evidence>
<dbReference type="Pfam" id="PF00126">
    <property type="entry name" value="HTH_1"/>
    <property type="match status" value="1"/>
</dbReference>
<dbReference type="EMBL" id="VJOY01000006">
    <property type="protein sequence ID" value="TRX74792.1"/>
    <property type="molecule type" value="Genomic_DNA"/>
</dbReference>
<dbReference type="InterPro" id="IPR036388">
    <property type="entry name" value="WH-like_DNA-bd_sf"/>
</dbReference>
<dbReference type="PROSITE" id="PS50931">
    <property type="entry name" value="HTH_LYSR"/>
    <property type="match status" value="1"/>
</dbReference>
<dbReference type="OrthoDB" id="464481at2"/>
<dbReference type="InterPro" id="IPR000847">
    <property type="entry name" value="LysR_HTH_N"/>
</dbReference>
<protein>
    <submittedName>
        <fullName evidence="6">LysR family transcriptional regulator</fullName>
    </submittedName>
</protein>
<dbReference type="Proteomes" id="UP000315235">
    <property type="component" value="Unassembled WGS sequence"/>
</dbReference>
<evidence type="ECO:0000256" key="4">
    <source>
        <dbReference type="ARBA" id="ARBA00023163"/>
    </source>
</evidence>
<keyword evidence="2" id="KW-0805">Transcription regulation</keyword>
<dbReference type="SUPFAM" id="SSF53850">
    <property type="entry name" value="Periplasmic binding protein-like II"/>
    <property type="match status" value="1"/>
</dbReference>
<proteinExistence type="inferred from homology"/>
<organism evidence="6 7">
    <name type="scientific">Pseudomonas mangiferae</name>
    <dbReference type="NCBI Taxonomy" id="2593654"/>
    <lineage>
        <taxon>Bacteria</taxon>
        <taxon>Pseudomonadati</taxon>
        <taxon>Pseudomonadota</taxon>
        <taxon>Gammaproteobacteria</taxon>
        <taxon>Pseudomonadales</taxon>
        <taxon>Pseudomonadaceae</taxon>
        <taxon>Pseudomonas</taxon>
    </lineage>
</organism>
<dbReference type="AlphaFoldDB" id="A0A553GZ97"/>
<sequence>MDFTTLAIFRAVAEEASVTRAAQRLQRVQSNVTTRIRQLEDELGVTLFSRDGKRMLLTEQGRAYLAYAERLLALEEEARQAVRPGRPEGSLRLGSMESTAASRLPAVLADYHQAWPAVALAVTTGPTRALLDALVAHRLDAALVARALVWQDGAWVETPLQPALEGEPVFTEDLLLVTPEAHPLVSGPQDVTTPRIAGFATGCAYRDLLASWLASAGRRLPVQEVGSYHAILACVAAGACVAVMPRSVLDLLREPPRLRVTPLVSVDTLLVRRRGYASAAFDALRDGLLAAPTRSPR</sequence>
<reference evidence="6 7" key="1">
    <citation type="submission" date="2019-07" db="EMBL/GenBank/DDBJ databases">
        <title>Pseudomonas mangiferae sp. nov., isolated from bark of mango tree in Thailand.</title>
        <authorList>
            <person name="Srisuk N."/>
            <person name="Anurat P."/>
        </authorList>
    </citation>
    <scope>NUCLEOTIDE SEQUENCE [LARGE SCALE GENOMIC DNA]</scope>
    <source>
        <strain evidence="6 7">DMKU_BBB3-04</strain>
    </source>
</reference>
<keyword evidence="7" id="KW-1185">Reference proteome</keyword>
<evidence type="ECO:0000256" key="1">
    <source>
        <dbReference type="ARBA" id="ARBA00009437"/>
    </source>
</evidence>
<dbReference type="Gene3D" id="1.10.10.10">
    <property type="entry name" value="Winged helix-like DNA-binding domain superfamily/Winged helix DNA-binding domain"/>
    <property type="match status" value="1"/>
</dbReference>